<evidence type="ECO:0000256" key="1">
    <source>
        <dbReference type="ARBA" id="ARBA00022857"/>
    </source>
</evidence>
<evidence type="ECO:0000313" key="4">
    <source>
        <dbReference type="EMBL" id="KIM63025.1"/>
    </source>
</evidence>
<gene>
    <name evidence="4" type="ORF">SCLCIDRAFT_1214575</name>
</gene>
<dbReference type="HOGENOM" id="CLU_044876_6_1_1"/>
<dbReference type="InParanoid" id="A0A0C3DQU4"/>
<dbReference type="Pfam" id="PF05368">
    <property type="entry name" value="NmrA"/>
    <property type="match status" value="1"/>
</dbReference>
<reference evidence="4 5" key="1">
    <citation type="submission" date="2014-04" db="EMBL/GenBank/DDBJ databases">
        <authorList>
            <consortium name="DOE Joint Genome Institute"/>
            <person name="Kuo A."/>
            <person name="Kohler A."/>
            <person name="Nagy L.G."/>
            <person name="Floudas D."/>
            <person name="Copeland A."/>
            <person name="Barry K.W."/>
            <person name="Cichocki N."/>
            <person name="Veneault-Fourrey C."/>
            <person name="LaButti K."/>
            <person name="Lindquist E.A."/>
            <person name="Lipzen A."/>
            <person name="Lundell T."/>
            <person name="Morin E."/>
            <person name="Murat C."/>
            <person name="Sun H."/>
            <person name="Tunlid A."/>
            <person name="Henrissat B."/>
            <person name="Grigoriev I.V."/>
            <person name="Hibbett D.S."/>
            <person name="Martin F."/>
            <person name="Nordberg H.P."/>
            <person name="Cantor M.N."/>
            <person name="Hua S.X."/>
        </authorList>
    </citation>
    <scope>NUCLEOTIDE SEQUENCE [LARGE SCALE GENOMIC DNA]</scope>
    <source>
        <strain evidence="4 5">Foug A</strain>
    </source>
</reference>
<dbReference type="AlphaFoldDB" id="A0A0C3DQU4"/>
<dbReference type="InterPro" id="IPR008030">
    <property type="entry name" value="NmrA-like"/>
</dbReference>
<dbReference type="Gene3D" id="3.90.25.10">
    <property type="entry name" value="UDP-galactose 4-epimerase, domain 1"/>
    <property type="match status" value="1"/>
</dbReference>
<dbReference type="Proteomes" id="UP000053989">
    <property type="component" value="Unassembled WGS sequence"/>
</dbReference>
<sequence>MGARIVQALIGQNVSVVVLARPDSASISNPLLQGAKVVTVDFADTQAISNIFRENNIEVLVSAISLPGIEAQKPLADAAKEAGVKLFVPSEFGMATEGCKEGFLSEKEHFADYIKGIGVPMMRVFCGLFIEAIPWLARVKYGKFHLLGDQNLPASFSAMDDVVGFIAHVLTSFPPSSLHNTTFRIQGERASLSTIGALYEAADPPIPVIRVDKLPDGSERQTLAQNKFSRGHGSTGWDYYLDRDVPENAGSGNKVWEGHRWKTIREVLDL</sequence>
<dbReference type="InterPro" id="IPR051609">
    <property type="entry name" value="NmrA/Isoflavone_reductase-like"/>
</dbReference>
<dbReference type="EMBL" id="KN822038">
    <property type="protein sequence ID" value="KIM63025.1"/>
    <property type="molecule type" value="Genomic_DNA"/>
</dbReference>
<dbReference type="PANTHER" id="PTHR47706:SF9">
    <property type="entry name" value="NMRA-LIKE DOMAIN-CONTAINING PROTEIN-RELATED"/>
    <property type="match status" value="1"/>
</dbReference>
<protein>
    <recommendedName>
        <fullName evidence="3">NmrA-like domain-containing protein</fullName>
    </recommendedName>
</protein>
<feature type="domain" description="NmrA-like" evidence="3">
    <location>
        <begin position="2"/>
        <end position="136"/>
    </location>
</feature>
<accession>A0A0C3DQU4</accession>
<keyword evidence="5" id="KW-1185">Reference proteome</keyword>
<dbReference type="Gene3D" id="3.40.50.720">
    <property type="entry name" value="NAD(P)-binding Rossmann-like Domain"/>
    <property type="match status" value="1"/>
</dbReference>
<dbReference type="PANTHER" id="PTHR47706">
    <property type="entry name" value="NMRA-LIKE FAMILY PROTEIN"/>
    <property type="match status" value="1"/>
</dbReference>
<keyword evidence="2" id="KW-0560">Oxidoreductase</keyword>
<dbReference type="GO" id="GO:0016491">
    <property type="term" value="F:oxidoreductase activity"/>
    <property type="evidence" value="ECO:0007669"/>
    <property type="project" value="UniProtKB-KW"/>
</dbReference>
<proteinExistence type="predicted"/>
<keyword evidence="1" id="KW-0521">NADP</keyword>
<evidence type="ECO:0000256" key="2">
    <source>
        <dbReference type="ARBA" id="ARBA00023002"/>
    </source>
</evidence>
<name>A0A0C3DQU4_9AGAM</name>
<dbReference type="SUPFAM" id="SSF51735">
    <property type="entry name" value="NAD(P)-binding Rossmann-fold domains"/>
    <property type="match status" value="1"/>
</dbReference>
<evidence type="ECO:0000259" key="3">
    <source>
        <dbReference type="Pfam" id="PF05368"/>
    </source>
</evidence>
<dbReference type="STRING" id="1036808.A0A0C3DQU4"/>
<dbReference type="OrthoDB" id="5283654at2759"/>
<evidence type="ECO:0000313" key="5">
    <source>
        <dbReference type="Proteomes" id="UP000053989"/>
    </source>
</evidence>
<organism evidence="4 5">
    <name type="scientific">Scleroderma citrinum Foug A</name>
    <dbReference type="NCBI Taxonomy" id="1036808"/>
    <lineage>
        <taxon>Eukaryota</taxon>
        <taxon>Fungi</taxon>
        <taxon>Dikarya</taxon>
        <taxon>Basidiomycota</taxon>
        <taxon>Agaricomycotina</taxon>
        <taxon>Agaricomycetes</taxon>
        <taxon>Agaricomycetidae</taxon>
        <taxon>Boletales</taxon>
        <taxon>Sclerodermatineae</taxon>
        <taxon>Sclerodermataceae</taxon>
        <taxon>Scleroderma</taxon>
    </lineage>
</organism>
<dbReference type="InterPro" id="IPR036291">
    <property type="entry name" value="NAD(P)-bd_dom_sf"/>
</dbReference>
<reference evidence="5" key="2">
    <citation type="submission" date="2015-01" db="EMBL/GenBank/DDBJ databases">
        <title>Evolutionary Origins and Diversification of the Mycorrhizal Mutualists.</title>
        <authorList>
            <consortium name="DOE Joint Genome Institute"/>
            <consortium name="Mycorrhizal Genomics Consortium"/>
            <person name="Kohler A."/>
            <person name="Kuo A."/>
            <person name="Nagy L.G."/>
            <person name="Floudas D."/>
            <person name="Copeland A."/>
            <person name="Barry K.W."/>
            <person name="Cichocki N."/>
            <person name="Veneault-Fourrey C."/>
            <person name="LaButti K."/>
            <person name="Lindquist E.A."/>
            <person name="Lipzen A."/>
            <person name="Lundell T."/>
            <person name="Morin E."/>
            <person name="Murat C."/>
            <person name="Riley R."/>
            <person name="Ohm R."/>
            <person name="Sun H."/>
            <person name="Tunlid A."/>
            <person name="Henrissat B."/>
            <person name="Grigoriev I.V."/>
            <person name="Hibbett D.S."/>
            <person name="Martin F."/>
        </authorList>
    </citation>
    <scope>NUCLEOTIDE SEQUENCE [LARGE SCALE GENOMIC DNA]</scope>
    <source>
        <strain evidence="5">Foug A</strain>
    </source>
</reference>